<dbReference type="PROSITE" id="PS51898">
    <property type="entry name" value="TYR_RECOMBINASE"/>
    <property type="match status" value="1"/>
</dbReference>
<geneLocation type="plasmid" evidence="5">
    <name>VIBNI_pA</name>
</geneLocation>
<keyword evidence="5" id="KW-0614">Plasmid</keyword>
<accession>A0A9P1JLL5</accession>
<dbReference type="InterPro" id="IPR052925">
    <property type="entry name" value="Phage_Integrase-like_Recomb"/>
</dbReference>
<feature type="region of interest" description="Disordered" evidence="3">
    <location>
        <begin position="1"/>
        <end position="22"/>
    </location>
</feature>
<dbReference type="SUPFAM" id="SSF47823">
    <property type="entry name" value="lambda integrase-like, N-terminal domain"/>
    <property type="match status" value="1"/>
</dbReference>
<organism evidence="5">
    <name type="scientific">Vibrio nigripulchritudo</name>
    <dbReference type="NCBI Taxonomy" id="28173"/>
    <lineage>
        <taxon>Bacteria</taxon>
        <taxon>Pseudomonadati</taxon>
        <taxon>Pseudomonadota</taxon>
        <taxon>Gammaproteobacteria</taxon>
        <taxon>Vibrionales</taxon>
        <taxon>Vibrionaceae</taxon>
        <taxon>Vibrio</taxon>
    </lineage>
</organism>
<keyword evidence="2" id="KW-0233">DNA recombination</keyword>
<feature type="compositionally biased region" description="Polar residues" evidence="3">
    <location>
        <begin position="8"/>
        <end position="22"/>
    </location>
</feature>
<proteinExistence type="predicted"/>
<dbReference type="Gene3D" id="1.10.150.130">
    <property type="match status" value="1"/>
</dbReference>
<dbReference type="EMBL" id="FP893246">
    <property type="protein sequence ID" value="CBJ93209.1"/>
    <property type="molecule type" value="Genomic_DNA"/>
</dbReference>
<dbReference type="InterPro" id="IPR002104">
    <property type="entry name" value="Integrase_catalytic"/>
</dbReference>
<reference evidence="5" key="1">
    <citation type="submission" date="2010-02" db="EMBL/GenBank/DDBJ databases">
        <authorList>
            <person name="Genoscope - CEA"/>
        </authorList>
    </citation>
    <scope>NUCLEOTIDE SEQUENCE</scope>
    <source>
        <plasmid evidence="5">VIBNI_pA</plasmid>
    </source>
</reference>
<dbReference type="GO" id="GO:0015074">
    <property type="term" value="P:DNA integration"/>
    <property type="evidence" value="ECO:0007669"/>
    <property type="project" value="InterPro"/>
</dbReference>
<evidence type="ECO:0000256" key="1">
    <source>
        <dbReference type="ARBA" id="ARBA00023125"/>
    </source>
</evidence>
<dbReference type="AlphaFoldDB" id="A0A9P1JLL5"/>
<dbReference type="PANTHER" id="PTHR34605">
    <property type="entry name" value="PHAGE_INTEGRASE DOMAIN-CONTAINING PROTEIN"/>
    <property type="match status" value="1"/>
</dbReference>
<evidence type="ECO:0000256" key="3">
    <source>
        <dbReference type="SAM" id="MobiDB-lite"/>
    </source>
</evidence>
<evidence type="ECO:0000313" key="5">
    <source>
        <dbReference type="EMBL" id="CBJ93209.1"/>
    </source>
</evidence>
<evidence type="ECO:0000256" key="2">
    <source>
        <dbReference type="ARBA" id="ARBA00023172"/>
    </source>
</evidence>
<dbReference type="PANTHER" id="PTHR34605:SF4">
    <property type="entry name" value="DNA ADENINE METHYLTRANSFERASE"/>
    <property type="match status" value="1"/>
</dbReference>
<dbReference type="GO" id="GO:0006310">
    <property type="term" value="P:DNA recombination"/>
    <property type="evidence" value="ECO:0007669"/>
    <property type="project" value="UniProtKB-KW"/>
</dbReference>
<dbReference type="Pfam" id="PF00589">
    <property type="entry name" value="Phage_integrase"/>
    <property type="match status" value="1"/>
</dbReference>
<feature type="region of interest" description="Disordered" evidence="3">
    <location>
        <begin position="305"/>
        <end position="326"/>
    </location>
</feature>
<dbReference type="SUPFAM" id="SSF56349">
    <property type="entry name" value="DNA breaking-rejoining enzymes"/>
    <property type="match status" value="2"/>
</dbReference>
<evidence type="ECO:0000259" key="4">
    <source>
        <dbReference type="PROSITE" id="PS51898"/>
    </source>
</evidence>
<dbReference type="Gene3D" id="1.10.443.10">
    <property type="entry name" value="Intergrase catalytic core"/>
    <property type="match status" value="1"/>
</dbReference>
<name>A0A9P1JLL5_9VIBR</name>
<sequence>MDKHHLLSTRTTAPTDGSDFNSDNVTKNHHAILIERALASALARPGLLLETHFQPIYQRADRLGVDLSDCPSFFVATQRLLAQHHQHGAGLSPRSLEQFHSAVRVFTQWCHVNRRTALPASADTFVLFARSNAPHITLSTLHIYVWAIRKLHLITGLVDPTDSQAVKQHLSRIKKQKIAQFDTAQDQAVPLSDEDYRTAMTLLMADDHPISWRDATLLGLAYHTMLRQSELVRIQLTHIQPRSDGDWTLEIPYTKTNKTGRSEYVTLPHYLMPILQRYLSLCGDRTLTDPGYLFVPLTRSGVPRRQRMHVTSTPRAPSGVTPRRKTRGGIQFAPVAPDAVTDSIAAPPDPAPISEEVQPVAPKLVARTLKKIGERLATHTSSPQADRAYSGHSARVGRAIHLLEIGARKEDIVKAGRWKSDIMFERYTRQYDVNDGYLAQIRQAEDRHWHAQTEPPDSTG</sequence>
<dbReference type="InterPro" id="IPR013762">
    <property type="entry name" value="Integrase-like_cat_sf"/>
</dbReference>
<feature type="domain" description="Tyr recombinase" evidence="4">
    <location>
        <begin position="186"/>
        <end position="446"/>
    </location>
</feature>
<protein>
    <submittedName>
        <fullName evidence="5">Recombinase CRE</fullName>
    </submittedName>
</protein>
<gene>
    <name evidence="5" type="ORF">VIBNI_0189</name>
</gene>
<dbReference type="InterPro" id="IPR010998">
    <property type="entry name" value="Integrase_recombinase_N"/>
</dbReference>
<dbReference type="RefSeq" id="WP_013610337.1">
    <property type="nucleotide sequence ID" value="NC_015156.1"/>
</dbReference>
<keyword evidence="1" id="KW-0238">DNA-binding</keyword>
<dbReference type="InterPro" id="IPR011010">
    <property type="entry name" value="DNA_brk_join_enz"/>
</dbReference>
<dbReference type="SMR" id="A0A9P1JLL5"/>
<dbReference type="GO" id="GO:0003677">
    <property type="term" value="F:DNA binding"/>
    <property type="evidence" value="ECO:0007669"/>
    <property type="project" value="UniProtKB-KW"/>
</dbReference>